<dbReference type="Pfam" id="PF10087">
    <property type="entry name" value="DUF2325"/>
    <property type="match status" value="1"/>
</dbReference>
<dbReference type="AlphaFoldDB" id="A0A7X0HR67"/>
<dbReference type="Proteomes" id="UP000531594">
    <property type="component" value="Unassembled WGS sequence"/>
</dbReference>
<dbReference type="RefSeq" id="WP_184523129.1">
    <property type="nucleotide sequence ID" value="NZ_JACHGK010000002.1"/>
</dbReference>
<accession>A0A7X0HR67</accession>
<comment type="similarity">
    <text evidence="1">Belongs to the UPF0751 family.</text>
</comment>
<dbReference type="PIRSF" id="PIRSF020408">
    <property type="entry name" value="UCP020408"/>
    <property type="match status" value="1"/>
</dbReference>
<organism evidence="2 3">
    <name type="scientific">Bacillus benzoevorans</name>
    <dbReference type="NCBI Taxonomy" id="1456"/>
    <lineage>
        <taxon>Bacteria</taxon>
        <taxon>Bacillati</taxon>
        <taxon>Bacillota</taxon>
        <taxon>Bacilli</taxon>
        <taxon>Bacillales</taxon>
        <taxon>Bacillaceae</taxon>
        <taxon>Bacillus</taxon>
    </lineage>
</organism>
<evidence type="ECO:0008006" key="4">
    <source>
        <dbReference type="Google" id="ProtNLM"/>
    </source>
</evidence>
<proteinExistence type="inferred from homology"/>
<evidence type="ECO:0000313" key="3">
    <source>
        <dbReference type="Proteomes" id="UP000531594"/>
    </source>
</evidence>
<dbReference type="InterPro" id="IPR016772">
    <property type="entry name" value="UCP020408"/>
</dbReference>
<name>A0A7X0HR67_9BACI</name>
<keyword evidence="3" id="KW-1185">Reference proteome</keyword>
<sequence length="95" mass="10943">MRSMMIIGGDHLGQITKKLEGEGFKEVIHVSGRKAQMVKRDIPQKVDIILVLTDFINHNLSGVIKRKAQEQGIPIRFSKRSWSSIYHELHKKEHV</sequence>
<evidence type="ECO:0000313" key="2">
    <source>
        <dbReference type="EMBL" id="MBB6444242.1"/>
    </source>
</evidence>
<evidence type="ECO:0000256" key="1">
    <source>
        <dbReference type="ARBA" id="ARBA00007189"/>
    </source>
</evidence>
<protein>
    <recommendedName>
        <fullName evidence="4">Dihydroorotate dehydrogenase</fullName>
    </recommendedName>
</protein>
<gene>
    <name evidence="2" type="ORF">HNR53_000850</name>
</gene>
<comment type="caution">
    <text evidence="2">The sequence shown here is derived from an EMBL/GenBank/DDBJ whole genome shotgun (WGS) entry which is preliminary data.</text>
</comment>
<dbReference type="EMBL" id="JACHGK010000002">
    <property type="protein sequence ID" value="MBB6444242.1"/>
    <property type="molecule type" value="Genomic_DNA"/>
</dbReference>
<reference evidence="2 3" key="1">
    <citation type="submission" date="2020-08" db="EMBL/GenBank/DDBJ databases">
        <title>Genomic Encyclopedia of Type Strains, Phase IV (KMG-IV): sequencing the most valuable type-strain genomes for metagenomic binning, comparative biology and taxonomic classification.</title>
        <authorList>
            <person name="Goeker M."/>
        </authorList>
    </citation>
    <scope>NUCLEOTIDE SEQUENCE [LARGE SCALE GENOMIC DNA]</scope>
    <source>
        <strain evidence="2 3">DSM 5391</strain>
    </source>
</reference>